<evidence type="ECO:0000313" key="2">
    <source>
        <dbReference type="Proteomes" id="UP001595882"/>
    </source>
</evidence>
<proteinExistence type="predicted"/>
<accession>A0ABV8WW01</accession>
<dbReference type="Proteomes" id="UP001595882">
    <property type="component" value="Unassembled WGS sequence"/>
</dbReference>
<organism evidence="1 2">
    <name type="scientific">Gracilibacillus xinjiangensis</name>
    <dbReference type="NCBI Taxonomy" id="1193282"/>
    <lineage>
        <taxon>Bacteria</taxon>
        <taxon>Bacillati</taxon>
        <taxon>Bacillota</taxon>
        <taxon>Bacilli</taxon>
        <taxon>Bacillales</taxon>
        <taxon>Bacillaceae</taxon>
        <taxon>Gracilibacillus</taxon>
    </lineage>
</organism>
<keyword evidence="2" id="KW-1185">Reference proteome</keyword>
<gene>
    <name evidence="1" type="ORF">ACFOY7_05495</name>
</gene>
<comment type="caution">
    <text evidence="1">The sequence shown here is derived from an EMBL/GenBank/DDBJ whole genome shotgun (WGS) entry which is preliminary data.</text>
</comment>
<evidence type="ECO:0000313" key="1">
    <source>
        <dbReference type="EMBL" id="MFC4402521.1"/>
    </source>
</evidence>
<reference evidence="2" key="1">
    <citation type="journal article" date="2019" name="Int. J. Syst. Evol. Microbiol.">
        <title>The Global Catalogue of Microorganisms (GCM) 10K type strain sequencing project: providing services to taxonomists for standard genome sequencing and annotation.</title>
        <authorList>
            <consortium name="The Broad Institute Genomics Platform"/>
            <consortium name="The Broad Institute Genome Sequencing Center for Infectious Disease"/>
            <person name="Wu L."/>
            <person name="Ma J."/>
        </authorList>
    </citation>
    <scope>NUCLEOTIDE SEQUENCE [LARGE SCALE GENOMIC DNA]</scope>
    <source>
        <strain evidence="2">CCUG 37865</strain>
    </source>
</reference>
<sequence length="50" mass="5955">MKILNHIITDHVKTSEKELRCSEKHFKKRVNQMGEDINQYADAGDEIFHR</sequence>
<protein>
    <submittedName>
        <fullName evidence="1">Uncharacterized protein</fullName>
    </submittedName>
</protein>
<name>A0ABV8WW01_9BACI</name>
<dbReference type="EMBL" id="JBHSDT010000004">
    <property type="protein sequence ID" value="MFC4402521.1"/>
    <property type="molecule type" value="Genomic_DNA"/>
</dbReference>
<dbReference type="RefSeq" id="WP_390250192.1">
    <property type="nucleotide sequence ID" value="NZ_JBHSDT010000004.1"/>
</dbReference>